<keyword evidence="3" id="KW-1185">Reference proteome</keyword>
<keyword evidence="1" id="KW-0812">Transmembrane</keyword>
<evidence type="ECO:0000313" key="2">
    <source>
        <dbReference type="EMBL" id="MEK8130613.1"/>
    </source>
</evidence>
<evidence type="ECO:0000256" key="1">
    <source>
        <dbReference type="SAM" id="Phobius"/>
    </source>
</evidence>
<gene>
    <name evidence="2" type="ORF">WMW72_22155</name>
</gene>
<dbReference type="PANTHER" id="PTHR37814:SF1">
    <property type="entry name" value="MEMBRANE PROTEIN"/>
    <property type="match status" value="1"/>
</dbReference>
<dbReference type="Proteomes" id="UP001469365">
    <property type="component" value="Unassembled WGS sequence"/>
</dbReference>
<feature type="transmembrane region" description="Helical" evidence="1">
    <location>
        <begin position="294"/>
        <end position="315"/>
    </location>
</feature>
<reference evidence="2 3" key="1">
    <citation type="submission" date="2024-04" db="EMBL/GenBank/DDBJ databases">
        <title>draft genome sequnece of Paenibacillus filicis.</title>
        <authorList>
            <person name="Kim D.-U."/>
        </authorList>
    </citation>
    <scope>NUCLEOTIDE SEQUENCE [LARGE SCALE GENOMIC DNA]</scope>
    <source>
        <strain evidence="2 3">KACC14197</strain>
    </source>
</reference>
<sequence>MKKWRSVIQVSFTYVGTVVGAGFATGQEILQFFTRYGWMATATIGITTLLFTWLGIKLMLLAGQLNSKSYEDVNNLLFGPQVGKYISLLTLISLLGVSMVMLAGGGSVFAEQLHIPYQIGLVLTLASAYFLLIRGMDAIITVNTVVVPMMALFSLINVWQASISPSAGNWLTLTTDFSPLRIWLAPFLYSAFNLAMAQAVLVPLGAQIKDRKVLLWGGLTGGAAIGAMLLAAHIALSSQMPGIQQFDIPMGHLIGQLGGWVQWMFLLVIYGEIFTTLLANVYGLCVQLEQRLGIRYAVVMPAVLLTSYAGSQIGFKPLVSSLYPLFGMMSMAWLVLLVFRRTDALLPRDR</sequence>
<feature type="transmembrane region" description="Helical" evidence="1">
    <location>
        <begin position="115"/>
        <end position="133"/>
    </location>
</feature>
<feature type="transmembrane region" description="Helical" evidence="1">
    <location>
        <begin position="321"/>
        <end position="339"/>
    </location>
</feature>
<dbReference type="PANTHER" id="PTHR37814">
    <property type="entry name" value="CONSERVED MEMBRANE PROTEIN"/>
    <property type="match status" value="1"/>
</dbReference>
<organism evidence="2 3">
    <name type="scientific">Paenibacillus filicis</name>
    <dbReference type="NCBI Taxonomy" id="669464"/>
    <lineage>
        <taxon>Bacteria</taxon>
        <taxon>Bacillati</taxon>
        <taxon>Bacillota</taxon>
        <taxon>Bacilli</taxon>
        <taxon>Bacillales</taxon>
        <taxon>Paenibacillaceae</taxon>
        <taxon>Paenibacillus</taxon>
    </lineage>
</organism>
<feature type="transmembrane region" description="Helical" evidence="1">
    <location>
        <begin position="140"/>
        <end position="160"/>
    </location>
</feature>
<evidence type="ECO:0000313" key="3">
    <source>
        <dbReference type="Proteomes" id="UP001469365"/>
    </source>
</evidence>
<protein>
    <recommendedName>
        <fullName evidence="4">Membrane protein YkvI</fullName>
    </recommendedName>
</protein>
<keyword evidence="1" id="KW-1133">Transmembrane helix</keyword>
<dbReference type="EMBL" id="JBBPCC010000015">
    <property type="protein sequence ID" value="MEK8130613.1"/>
    <property type="molecule type" value="Genomic_DNA"/>
</dbReference>
<feature type="transmembrane region" description="Helical" evidence="1">
    <location>
        <begin position="213"/>
        <end position="236"/>
    </location>
</feature>
<proteinExistence type="predicted"/>
<dbReference type="RefSeq" id="WP_341417746.1">
    <property type="nucleotide sequence ID" value="NZ_JBBPCC010000015.1"/>
</dbReference>
<dbReference type="InterPro" id="IPR038728">
    <property type="entry name" value="YkvI-like"/>
</dbReference>
<feature type="transmembrane region" description="Helical" evidence="1">
    <location>
        <begin position="82"/>
        <end position="103"/>
    </location>
</feature>
<name>A0ABU9DP11_9BACL</name>
<feature type="transmembrane region" description="Helical" evidence="1">
    <location>
        <begin position="180"/>
        <end position="201"/>
    </location>
</feature>
<feature type="transmembrane region" description="Helical" evidence="1">
    <location>
        <begin position="260"/>
        <end position="282"/>
    </location>
</feature>
<comment type="caution">
    <text evidence="2">The sequence shown here is derived from an EMBL/GenBank/DDBJ whole genome shotgun (WGS) entry which is preliminary data.</text>
</comment>
<keyword evidence="1" id="KW-0472">Membrane</keyword>
<accession>A0ABU9DP11</accession>
<evidence type="ECO:0008006" key="4">
    <source>
        <dbReference type="Google" id="ProtNLM"/>
    </source>
</evidence>
<feature type="transmembrane region" description="Helical" evidence="1">
    <location>
        <begin position="36"/>
        <end position="61"/>
    </location>
</feature>